<accession>A0A382WCP8</accession>
<proteinExistence type="predicted"/>
<feature type="region of interest" description="Disordered" evidence="1">
    <location>
        <begin position="22"/>
        <end position="41"/>
    </location>
</feature>
<dbReference type="EMBL" id="UINC01158537">
    <property type="protein sequence ID" value="SVD56135.1"/>
    <property type="molecule type" value="Genomic_DNA"/>
</dbReference>
<reference evidence="2" key="1">
    <citation type="submission" date="2018-05" db="EMBL/GenBank/DDBJ databases">
        <authorList>
            <person name="Lanie J.A."/>
            <person name="Ng W.-L."/>
            <person name="Kazmierczak K.M."/>
            <person name="Andrzejewski T.M."/>
            <person name="Davidsen T.M."/>
            <person name="Wayne K.J."/>
            <person name="Tettelin H."/>
            <person name="Glass J.I."/>
            <person name="Rusch D."/>
            <person name="Podicherti R."/>
            <person name="Tsui H.-C.T."/>
            <person name="Winkler M.E."/>
        </authorList>
    </citation>
    <scope>NUCLEOTIDE SEQUENCE</scope>
</reference>
<dbReference type="AlphaFoldDB" id="A0A382WCP8"/>
<organism evidence="2">
    <name type="scientific">marine metagenome</name>
    <dbReference type="NCBI Taxonomy" id="408172"/>
    <lineage>
        <taxon>unclassified sequences</taxon>
        <taxon>metagenomes</taxon>
        <taxon>ecological metagenomes</taxon>
    </lineage>
</organism>
<gene>
    <name evidence="2" type="ORF">METZ01_LOCUS408989</name>
</gene>
<sequence>MHHRFFIVLVAVLVAPTLAGAQSGNSDLPMRTPDGQPDISGVFTFRTLTPLERPSRLE</sequence>
<name>A0A382WCP8_9ZZZZ</name>
<evidence type="ECO:0000313" key="2">
    <source>
        <dbReference type="EMBL" id="SVD56135.1"/>
    </source>
</evidence>
<feature type="non-terminal residue" evidence="2">
    <location>
        <position position="58"/>
    </location>
</feature>
<evidence type="ECO:0000256" key="1">
    <source>
        <dbReference type="SAM" id="MobiDB-lite"/>
    </source>
</evidence>
<protein>
    <submittedName>
        <fullName evidence="2">Uncharacterized protein</fullName>
    </submittedName>
</protein>